<sequence length="78" mass="8693">GWQGKGDGKLITVDVPSGYVADTTMFLAVQCGDVEDDRLRIAGSKETNNPTEKDGYFNYRYQLRNRSDAGKMIMNVTL</sequence>
<feature type="non-terminal residue" evidence="1">
    <location>
        <position position="78"/>
    </location>
</feature>
<accession>A0AAE0FCA8</accession>
<keyword evidence="2" id="KW-1185">Reference proteome</keyword>
<protein>
    <submittedName>
        <fullName evidence="1">Uncharacterized protein</fullName>
    </submittedName>
</protein>
<comment type="caution">
    <text evidence="1">The sequence shown here is derived from an EMBL/GenBank/DDBJ whole genome shotgun (WGS) entry which is preliminary data.</text>
</comment>
<dbReference type="Proteomes" id="UP001190700">
    <property type="component" value="Unassembled WGS sequence"/>
</dbReference>
<evidence type="ECO:0000313" key="2">
    <source>
        <dbReference type="Proteomes" id="UP001190700"/>
    </source>
</evidence>
<evidence type="ECO:0000313" key="1">
    <source>
        <dbReference type="EMBL" id="KAK3257005.1"/>
    </source>
</evidence>
<dbReference type="AlphaFoldDB" id="A0AAE0FCA8"/>
<proteinExistence type="predicted"/>
<organism evidence="1 2">
    <name type="scientific">Cymbomonas tetramitiformis</name>
    <dbReference type="NCBI Taxonomy" id="36881"/>
    <lineage>
        <taxon>Eukaryota</taxon>
        <taxon>Viridiplantae</taxon>
        <taxon>Chlorophyta</taxon>
        <taxon>Pyramimonadophyceae</taxon>
        <taxon>Pyramimonadales</taxon>
        <taxon>Pyramimonadaceae</taxon>
        <taxon>Cymbomonas</taxon>
    </lineage>
</organism>
<gene>
    <name evidence="1" type="ORF">CYMTET_33892</name>
</gene>
<feature type="non-terminal residue" evidence="1">
    <location>
        <position position="1"/>
    </location>
</feature>
<reference evidence="1 2" key="1">
    <citation type="journal article" date="2015" name="Genome Biol. Evol.">
        <title>Comparative Genomics of a Bacterivorous Green Alga Reveals Evolutionary Causalities and Consequences of Phago-Mixotrophic Mode of Nutrition.</title>
        <authorList>
            <person name="Burns J.A."/>
            <person name="Paasch A."/>
            <person name="Narechania A."/>
            <person name="Kim E."/>
        </authorList>
    </citation>
    <scope>NUCLEOTIDE SEQUENCE [LARGE SCALE GENOMIC DNA]</scope>
    <source>
        <strain evidence="1 2">PLY_AMNH</strain>
    </source>
</reference>
<name>A0AAE0FCA8_9CHLO</name>
<dbReference type="EMBL" id="LGRX02021148">
    <property type="protein sequence ID" value="KAK3257005.1"/>
    <property type="molecule type" value="Genomic_DNA"/>
</dbReference>